<dbReference type="InterPro" id="IPR050266">
    <property type="entry name" value="AB_hydrolase_sf"/>
</dbReference>
<accession>A0A929G1E4</accession>
<keyword evidence="3" id="KW-1185">Reference proteome</keyword>
<dbReference type="PANTHER" id="PTHR43798">
    <property type="entry name" value="MONOACYLGLYCEROL LIPASE"/>
    <property type="match status" value="1"/>
</dbReference>
<dbReference type="PRINTS" id="PR00111">
    <property type="entry name" value="ABHYDROLASE"/>
</dbReference>
<sequence>MADLPQGVESEHVEFPAGRVGFLRAGTSGPPVVLLPGAGPDNALLAWRHVLPALAAEHRVFAPDLPGQGGSLPWAGSTGQRTLEEALRWLLETWQLPEVTLVGSSTGGSVATGFALRNPNRVNRLALVGPTGLQHRLRHHALVHAAVRSGLTGKPAATALRAGKPLVRLMLNRLVFTGGGTVPDFADITGEVAAEIRNRRSVTSGWHAEAIAARHMRVNHLPLLGRLESPVLFIHGEQDVLVPPAVAADAATAAAGQLRTIPGAGHWPSREKPAELITALQEFTNTSE</sequence>
<organism evidence="2 3">
    <name type="scientific">Saccharopolyspora montiporae</name>
    <dbReference type="NCBI Taxonomy" id="2781240"/>
    <lineage>
        <taxon>Bacteria</taxon>
        <taxon>Bacillati</taxon>
        <taxon>Actinomycetota</taxon>
        <taxon>Actinomycetes</taxon>
        <taxon>Pseudonocardiales</taxon>
        <taxon>Pseudonocardiaceae</taxon>
        <taxon>Saccharopolyspora</taxon>
    </lineage>
</organism>
<dbReference type="InterPro" id="IPR000639">
    <property type="entry name" value="Epox_hydrolase-like"/>
</dbReference>
<dbReference type="EMBL" id="JADEYC010000025">
    <property type="protein sequence ID" value="MBE9375757.1"/>
    <property type="molecule type" value="Genomic_DNA"/>
</dbReference>
<feature type="domain" description="AB hydrolase-1" evidence="1">
    <location>
        <begin position="30"/>
        <end position="272"/>
    </location>
</feature>
<dbReference type="GO" id="GO:0016787">
    <property type="term" value="F:hydrolase activity"/>
    <property type="evidence" value="ECO:0007669"/>
    <property type="project" value="UniProtKB-KW"/>
</dbReference>
<dbReference type="GO" id="GO:0016020">
    <property type="term" value="C:membrane"/>
    <property type="evidence" value="ECO:0007669"/>
    <property type="project" value="TreeGrafter"/>
</dbReference>
<evidence type="ECO:0000259" key="1">
    <source>
        <dbReference type="Pfam" id="PF00561"/>
    </source>
</evidence>
<dbReference type="PANTHER" id="PTHR43798:SF33">
    <property type="entry name" value="HYDROLASE, PUTATIVE (AFU_ORTHOLOGUE AFUA_2G14860)-RELATED"/>
    <property type="match status" value="1"/>
</dbReference>
<evidence type="ECO:0000313" key="2">
    <source>
        <dbReference type="EMBL" id="MBE9375757.1"/>
    </source>
</evidence>
<gene>
    <name evidence="2" type="ORF">IQ251_14985</name>
</gene>
<dbReference type="Pfam" id="PF00561">
    <property type="entry name" value="Abhydrolase_1"/>
    <property type="match status" value="1"/>
</dbReference>
<comment type="caution">
    <text evidence="2">The sequence shown here is derived from an EMBL/GenBank/DDBJ whole genome shotgun (WGS) entry which is preliminary data.</text>
</comment>
<name>A0A929G1E4_9PSEU</name>
<dbReference type="InterPro" id="IPR029058">
    <property type="entry name" value="AB_hydrolase_fold"/>
</dbReference>
<protein>
    <submittedName>
        <fullName evidence="2">Alpha/beta hydrolase</fullName>
    </submittedName>
</protein>
<dbReference type="InterPro" id="IPR000073">
    <property type="entry name" value="AB_hydrolase_1"/>
</dbReference>
<dbReference type="Gene3D" id="3.40.50.1820">
    <property type="entry name" value="alpha/beta hydrolase"/>
    <property type="match status" value="1"/>
</dbReference>
<keyword evidence="2" id="KW-0378">Hydrolase</keyword>
<reference evidence="2" key="1">
    <citation type="submission" date="2020-10" db="EMBL/GenBank/DDBJ databases">
        <title>Diversity and distribution of actinomycetes associated with coral in the coast of Hainan.</title>
        <authorList>
            <person name="Li F."/>
        </authorList>
    </citation>
    <scope>NUCLEOTIDE SEQUENCE</scope>
    <source>
        <strain evidence="2">HNM0983</strain>
    </source>
</reference>
<dbReference type="RefSeq" id="WP_193929207.1">
    <property type="nucleotide sequence ID" value="NZ_JADEYC010000025.1"/>
</dbReference>
<dbReference type="AlphaFoldDB" id="A0A929G1E4"/>
<dbReference type="SUPFAM" id="SSF53474">
    <property type="entry name" value="alpha/beta-Hydrolases"/>
    <property type="match status" value="1"/>
</dbReference>
<dbReference type="PRINTS" id="PR00412">
    <property type="entry name" value="EPOXHYDRLASE"/>
</dbReference>
<evidence type="ECO:0000313" key="3">
    <source>
        <dbReference type="Proteomes" id="UP000598360"/>
    </source>
</evidence>
<dbReference type="Proteomes" id="UP000598360">
    <property type="component" value="Unassembled WGS sequence"/>
</dbReference>
<proteinExistence type="predicted"/>